<proteinExistence type="predicted"/>
<evidence type="ECO:0000313" key="1">
    <source>
        <dbReference type="EMBL" id="SDJ25229.1"/>
    </source>
</evidence>
<comment type="caution">
    <text evidence="1">The sequence shown here is derived from an EMBL/GenBank/DDBJ whole genome shotgun (WGS) entry which is preliminary data.</text>
</comment>
<reference evidence="1 2" key="1">
    <citation type="submission" date="2016-10" db="EMBL/GenBank/DDBJ databases">
        <authorList>
            <person name="Varghese N."/>
            <person name="Submissions S."/>
        </authorList>
    </citation>
    <scope>NUCLEOTIDE SEQUENCE [LARGE SCALE GENOMIC DNA]</scope>
    <source>
        <strain evidence="1 2">PDC82</strain>
    </source>
</reference>
<gene>
    <name evidence="1" type="ORF">SAMN05428983_0829</name>
</gene>
<dbReference type="EMBL" id="FNEW01000001">
    <property type="protein sequence ID" value="SDJ25229.1"/>
    <property type="molecule type" value="Genomic_DNA"/>
</dbReference>
<accession>A0A7Z7BHV0</accession>
<dbReference type="Proteomes" id="UP000198917">
    <property type="component" value="Unassembled WGS sequence"/>
</dbReference>
<protein>
    <submittedName>
        <fullName evidence="1">Uncharacterized protein</fullName>
    </submittedName>
</protein>
<dbReference type="AlphaFoldDB" id="A0A7Z7BHV0"/>
<evidence type="ECO:0000313" key="2">
    <source>
        <dbReference type="Proteomes" id="UP000198917"/>
    </source>
</evidence>
<sequence length="156" mass="17163">MKRIVWKVVGVGVFALAGLGSINLGIWVADREPPIIYEDAKALSPSVEQGGTIEIEFSVFRTRICPLIAKRWLTDSANERHNIPQFTTGLKLLAGRETYRRSITVPQSASAGSAEYRVTLEYVCNPLQRFLGPIVVTSPPVRFDVLPGRFVVAPPA</sequence>
<name>A0A7Z7BHV0_9HYPH</name>
<organism evidence="1 2">
    <name type="scientific">Agrobacterium fabrum</name>
    <dbReference type="NCBI Taxonomy" id="1176649"/>
    <lineage>
        <taxon>Bacteria</taxon>
        <taxon>Pseudomonadati</taxon>
        <taxon>Pseudomonadota</taxon>
        <taxon>Alphaproteobacteria</taxon>
        <taxon>Hyphomicrobiales</taxon>
        <taxon>Rhizobiaceae</taxon>
        <taxon>Rhizobium/Agrobacterium group</taxon>
        <taxon>Agrobacterium</taxon>
        <taxon>Agrobacterium tumefaciens complex</taxon>
    </lineage>
</organism>
<dbReference type="RefSeq" id="WP_092731770.1">
    <property type="nucleotide sequence ID" value="NZ_FNEW01000001.1"/>
</dbReference>